<sequence>MDYYHASSSFNDPHRVLERCLRDILNLIKPLETDRLQRLNVIEELESILRSQTSLKGALVKPFGSFVSNLYSKTGDLDISVDFSDSSYISASTPRWRQQDFLRNITRALLTAGFARNYELITNARVPILIFQSNYQNISCDISIDNHIGQIKSKILLWISDIDRRFRDMVLLIKEWAKAENINDPKQGTLNSYSLCLLVIFHFQTCSPPILPPLKEIYNRNIADAVTGMTAVTERRIEDICLANIASFKSQISRSKNQSSLSQLLIAFFDKFSSIGSISSKYVICTYTGQMENMRGNIDWLLKSRALFIEDPFEQPDNAARAVGYLELNKISRAFREAHRKFSSEAVCSDRASVLANLVRPHIRSQLAEAIDPDDETIEARFQNALRVDRSRSNTSTFSSKDKGRMWTGGTSRFTFD</sequence>
<dbReference type="AlphaFoldDB" id="A0A9D5CTF5"/>
<proteinExistence type="predicted"/>
<reference evidence="2" key="1">
    <citation type="submission" date="2021-03" db="EMBL/GenBank/DDBJ databases">
        <authorList>
            <person name="Li Z."/>
            <person name="Yang C."/>
        </authorList>
    </citation>
    <scope>NUCLEOTIDE SEQUENCE</scope>
    <source>
        <strain evidence="2">Dzin_1.0</strain>
        <tissue evidence="2">Leaf</tissue>
    </source>
</reference>
<dbReference type="Gene3D" id="3.30.460.10">
    <property type="entry name" value="Beta Polymerase, domain 2"/>
    <property type="match status" value="1"/>
</dbReference>
<dbReference type="GO" id="GO:0031123">
    <property type="term" value="P:RNA 3'-end processing"/>
    <property type="evidence" value="ECO:0007669"/>
    <property type="project" value="TreeGrafter"/>
</dbReference>
<comment type="caution">
    <text evidence="2">The sequence shown here is derived from an EMBL/GenBank/DDBJ whole genome shotgun (WGS) entry which is preliminary data.</text>
</comment>
<dbReference type="PANTHER" id="PTHR12271">
    <property type="entry name" value="POLY A POLYMERASE CID PAP -RELATED"/>
    <property type="match status" value="1"/>
</dbReference>
<name>A0A9D5CTF5_9LILI</name>
<accession>A0A9D5CTF5</accession>
<dbReference type="SUPFAM" id="SSF81301">
    <property type="entry name" value="Nucleotidyltransferase"/>
    <property type="match status" value="1"/>
</dbReference>
<dbReference type="PANTHER" id="PTHR12271:SF123">
    <property type="entry name" value="PROTEIN HESO1"/>
    <property type="match status" value="1"/>
</dbReference>
<dbReference type="GO" id="GO:0050265">
    <property type="term" value="F:RNA uridylyltransferase activity"/>
    <property type="evidence" value="ECO:0007669"/>
    <property type="project" value="TreeGrafter"/>
</dbReference>
<dbReference type="CDD" id="cd05402">
    <property type="entry name" value="NT_PAP_TUTase"/>
    <property type="match status" value="1"/>
</dbReference>
<keyword evidence="3" id="KW-1185">Reference proteome</keyword>
<evidence type="ECO:0000313" key="3">
    <source>
        <dbReference type="Proteomes" id="UP001085076"/>
    </source>
</evidence>
<evidence type="ECO:0000259" key="1">
    <source>
        <dbReference type="Pfam" id="PF22600"/>
    </source>
</evidence>
<dbReference type="EMBL" id="JAGGNH010000003">
    <property type="protein sequence ID" value="KAJ0979550.1"/>
    <property type="molecule type" value="Genomic_DNA"/>
</dbReference>
<dbReference type="OrthoDB" id="2274644at2759"/>
<dbReference type="Proteomes" id="UP001085076">
    <property type="component" value="Miscellaneous, Linkage group lg03"/>
</dbReference>
<dbReference type="InterPro" id="IPR054708">
    <property type="entry name" value="MTPAP-like_central"/>
</dbReference>
<dbReference type="SUPFAM" id="SSF81631">
    <property type="entry name" value="PAP/OAS1 substrate-binding domain"/>
    <property type="match status" value="1"/>
</dbReference>
<gene>
    <name evidence="2" type="ORF">J5N97_015024</name>
</gene>
<reference evidence="2" key="2">
    <citation type="journal article" date="2022" name="Hortic Res">
        <title>The genome of Dioscorea zingiberensis sheds light on the biosynthesis, origin and evolution of the medicinally important diosgenin saponins.</title>
        <authorList>
            <person name="Li Y."/>
            <person name="Tan C."/>
            <person name="Li Z."/>
            <person name="Guo J."/>
            <person name="Li S."/>
            <person name="Chen X."/>
            <person name="Wang C."/>
            <person name="Dai X."/>
            <person name="Yang H."/>
            <person name="Song W."/>
            <person name="Hou L."/>
            <person name="Xu J."/>
            <person name="Tong Z."/>
            <person name="Xu A."/>
            <person name="Yuan X."/>
            <person name="Wang W."/>
            <person name="Yang Q."/>
            <person name="Chen L."/>
            <person name="Sun Z."/>
            <person name="Wang K."/>
            <person name="Pan B."/>
            <person name="Chen J."/>
            <person name="Bao Y."/>
            <person name="Liu F."/>
            <person name="Qi X."/>
            <person name="Gang D.R."/>
            <person name="Wen J."/>
            <person name="Li J."/>
        </authorList>
    </citation>
    <scope>NUCLEOTIDE SEQUENCE</scope>
    <source>
        <strain evidence="2">Dzin_1.0</strain>
    </source>
</reference>
<protein>
    <recommendedName>
        <fullName evidence="1">Poly(A) RNA polymerase mitochondrial-like central palm domain-containing protein</fullName>
    </recommendedName>
</protein>
<dbReference type="Pfam" id="PF22600">
    <property type="entry name" value="MTPAP-like_central"/>
    <property type="match status" value="1"/>
</dbReference>
<dbReference type="Gene3D" id="1.10.1410.10">
    <property type="match status" value="1"/>
</dbReference>
<organism evidence="2 3">
    <name type="scientific">Dioscorea zingiberensis</name>
    <dbReference type="NCBI Taxonomy" id="325984"/>
    <lineage>
        <taxon>Eukaryota</taxon>
        <taxon>Viridiplantae</taxon>
        <taxon>Streptophyta</taxon>
        <taxon>Embryophyta</taxon>
        <taxon>Tracheophyta</taxon>
        <taxon>Spermatophyta</taxon>
        <taxon>Magnoliopsida</taxon>
        <taxon>Liliopsida</taxon>
        <taxon>Dioscoreales</taxon>
        <taxon>Dioscoreaceae</taxon>
        <taxon>Dioscorea</taxon>
    </lineage>
</organism>
<feature type="domain" description="Poly(A) RNA polymerase mitochondrial-like central palm" evidence="1">
    <location>
        <begin position="18"/>
        <end position="158"/>
    </location>
</feature>
<dbReference type="InterPro" id="IPR043519">
    <property type="entry name" value="NT_sf"/>
</dbReference>
<evidence type="ECO:0000313" key="2">
    <source>
        <dbReference type="EMBL" id="KAJ0979550.1"/>
    </source>
</evidence>